<sequence length="465" mass="51234">MTFVNRRAELSELDQWWGRPGPAMGVVWGRRRVGKSLLLRHWVTGKRAVVHVARNRPVADELHALSAAVHAVAPTGRRDLLSRPFHDWDDAFEVLATLAETEPLLLVLDEFPELLKGNPQLESALRSIWERVEATSNLRLILCGSAVRTMESIQEESAPLFNRMTLRLHLQPFRVSEVAQLLPQASPLQRAAAWGVCGGSPYYLARWDDSLDFRDNVRQLFCSDSAMLLGEGEFVLATEDIVGGGGERLPERVIRTISAGRTSFSDIGSAVGTLPTRALVELERNRLIAKVAPVTSPSGKLTYYRIADNFLAFWLTLIEPHRPAIEQGLGESILPVIVASFDDFMGARWEEAVREHIRIEASAGRIAPEIVAVGEFWKTQAGPADDPCQLDVVALVGRSRKVALAGEVKWVAKRSAGALVATMRRKVEQAQLDTVDDVQWLVAARDVVSGVPSGVLSVTAHEVFA</sequence>
<dbReference type="EMBL" id="CAFBNF010000216">
    <property type="protein sequence ID" value="CAB4955631.1"/>
    <property type="molecule type" value="Genomic_DNA"/>
</dbReference>
<accession>A0A6J7KJF7</accession>
<gene>
    <name evidence="3" type="ORF">UFOPK3773_01665</name>
</gene>
<evidence type="ECO:0000313" key="3">
    <source>
        <dbReference type="EMBL" id="CAB4955631.1"/>
    </source>
</evidence>
<dbReference type="InterPro" id="IPR004256">
    <property type="entry name" value="DUF234"/>
</dbReference>
<dbReference type="Pfam" id="PF01637">
    <property type="entry name" value="ATPase_2"/>
    <property type="match status" value="1"/>
</dbReference>
<dbReference type="AlphaFoldDB" id="A0A6J7KJF7"/>
<feature type="domain" description="DUF234" evidence="2">
    <location>
        <begin position="314"/>
        <end position="412"/>
    </location>
</feature>
<dbReference type="PANTHER" id="PTHR34704:SF1">
    <property type="entry name" value="ATPASE"/>
    <property type="match status" value="1"/>
</dbReference>
<dbReference type="GO" id="GO:0005524">
    <property type="term" value="F:ATP binding"/>
    <property type="evidence" value="ECO:0007669"/>
    <property type="project" value="InterPro"/>
</dbReference>
<dbReference type="SUPFAM" id="SSF52540">
    <property type="entry name" value="P-loop containing nucleoside triphosphate hydrolases"/>
    <property type="match status" value="1"/>
</dbReference>
<dbReference type="InterPro" id="IPR027417">
    <property type="entry name" value="P-loop_NTPase"/>
</dbReference>
<protein>
    <submittedName>
        <fullName evidence="3">Unannotated protein</fullName>
    </submittedName>
</protein>
<name>A0A6J7KJF7_9ZZZZ</name>
<evidence type="ECO:0000259" key="2">
    <source>
        <dbReference type="Pfam" id="PF03008"/>
    </source>
</evidence>
<dbReference type="Gene3D" id="3.40.50.300">
    <property type="entry name" value="P-loop containing nucleotide triphosphate hydrolases"/>
    <property type="match status" value="1"/>
</dbReference>
<dbReference type="Pfam" id="PF03008">
    <property type="entry name" value="DUF234"/>
    <property type="match status" value="1"/>
</dbReference>
<evidence type="ECO:0000259" key="1">
    <source>
        <dbReference type="Pfam" id="PF01637"/>
    </source>
</evidence>
<reference evidence="3" key="1">
    <citation type="submission" date="2020-05" db="EMBL/GenBank/DDBJ databases">
        <authorList>
            <person name="Chiriac C."/>
            <person name="Salcher M."/>
            <person name="Ghai R."/>
            <person name="Kavagutti S V."/>
        </authorList>
    </citation>
    <scope>NUCLEOTIDE SEQUENCE</scope>
</reference>
<organism evidence="3">
    <name type="scientific">freshwater metagenome</name>
    <dbReference type="NCBI Taxonomy" id="449393"/>
    <lineage>
        <taxon>unclassified sequences</taxon>
        <taxon>metagenomes</taxon>
        <taxon>ecological metagenomes</taxon>
    </lineage>
</organism>
<dbReference type="InterPro" id="IPR011579">
    <property type="entry name" value="ATPase_dom"/>
</dbReference>
<proteinExistence type="predicted"/>
<feature type="domain" description="ATPase" evidence="1">
    <location>
        <begin position="3"/>
        <end position="205"/>
    </location>
</feature>
<dbReference type="PANTHER" id="PTHR34704">
    <property type="entry name" value="ATPASE"/>
    <property type="match status" value="1"/>
</dbReference>